<feature type="region of interest" description="Disordered" evidence="1">
    <location>
        <begin position="165"/>
        <end position="195"/>
    </location>
</feature>
<name>A0A964T622_9HYPH</name>
<proteinExistence type="predicted"/>
<evidence type="ECO:0000313" key="2">
    <source>
        <dbReference type="EMBL" id="MYZ48479.1"/>
    </source>
</evidence>
<organism evidence="2 3">
    <name type="scientific">Propylenella binzhouense</name>
    <dbReference type="NCBI Taxonomy" id="2555902"/>
    <lineage>
        <taxon>Bacteria</taxon>
        <taxon>Pseudomonadati</taxon>
        <taxon>Pseudomonadota</taxon>
        <taxon>Alphaproteobacteria</taxon>
        <taxon>Hyphomicrobiales</taxon>
        <taxon>Propylenellaceae</taxon>
        <taxon>Propylenella</taxon>
    </lineage>
</organism>
<dbReference type="InterPro" id="IPR003772">
    <property type="entry name" value="YceD"/>
</dbReference>
<dbReference type="Pfam" id="PF02620">
    <property type="entry name" value="YceD"/>
    <property type="match status" value="1"/>
</dbReference>
<reference evidence="2" key="1">
    <citation type="submission" date="2019-03" db="EMBL/GenBank/DDBJ databases">
        <title>Afifella sp. nov., isolated from activated sludge.</title>
        <authorList>
            <person name="Li Q."/>
            <person name="Liu Y."/>
        </authorList>
    </citation>
    <scope>NUCLEOTIDE SEQUENCE</scope>
    <source>
        <strain evidence="2">L72</strain>
    </source>
</reference>
<evidence type="ECO:0000313" key="3">
    <source>
        <dbReference type="Proteomes" id="UP000773614"/>
    </source>
</evidence>
<dbReference type="AlphaFoldDB" id="A0A964T622"/>
<sequence>MARRRGALSGPARRSNGGESMSAPAFSYAVPVGDISDQGRSYRIEADAVQRTALAQDLGIPAVESLAADLTLRPVRGSAFNVRGTLRARVVQTCVVSLEPVTQEVVEPVDVLLVQEESENRHQKEVFVDALEADGPEVYRNGRIDLGVIVAEHLALGLDPYPRAPQTDFGGHVEDEPGPEESPFAALGALKPPRN</sequence>
<accession>A0A964T622</accession>
<feature type="region of interest" description="Disordered" evidence="1">
    <location>
        <begin position="1"/>
        <end position="24"/>
    </location>
</feature>
<evidence type="ECO:0000256" key="1">
    <source>
        <dbReference type="SAM" id="MobiDB-lite"/>
    </source>
</evidence>
<dbReference type="Proteomes" id="UP000773614">
    <property type="component" value="Unassembled WGS sequence"/>
</dbReference>
<keyword evidence="3" id="KW-1185">Reference proteome</keyword>
<protein>
    <submittedName>
        <fullName evidence="2">DUF177 domain-containing protein</fullName>
    </submittedName>
</protein>
<dbReference type="EMBL" id="SPKJ01000039">
    <property type="protein sequence ID" value="MYZ48479.1"/>
    <property type="molecule type" value="Genomic_DNA"/>
</dbReference>
<gene>
    <name evidence="2" type="ORF">E4O86_12240</name>
</gene>
<comment type="caution">
    <text evidence="2">The sequence shown here is derived from an EMBL/GenBank/DDBJ whole genome shotgun (WGS) entry which is preliminary data.</text>
</comment>